<keyword evidence="1" id="KW-0175">Coiled coil</keyword>
<evidence type="ECO:0000256" key="2">
    <source>
        <dbReference type="SAM" id="MobiDB-lite"/>
    </source>
</evidence>
<dbReference type="Proteomes" id="UP001431783">
    <property type="component" value="Unassembled WGS sequence"/>
</dbReference>
<reference evidence="3 4" key="1">
    <citation type="submission" date="2023-03" db="EMBL/GenBank/DDBJ databases">
        <title>Genome insight into feeding habits of ladybird beetles.</title>
        <authorList>
            <person name="Li H.-S."/>
            <person name="Huang Y.-H."/>
            <person name="Pang H."/>
        </authorList>
    </citation>
    <scope>NUCLEOTIDE SEQUENCE [LARGE SCALE GENOMIC DNA]</scope>
    <source>
        <strain evidence="3">SYSU_2023b</strain>
        <tissue evidence="3">Whole body</tissue>
    </source>
</reference>
<dbReference type="EMBL" id="JARQZJ010000031">
    <property type="protein sequence ID" value="KAK9874311.1"/>
    <property type="molecule type" value="Genomic_DNA"/>
</dbReference>
<keyword evidence="4" id="KW-1185">Reference proteome</keyword>
<dbReference type="AlphaFoldDB" id="A0AAW1U1C7"/>
<feature type="compositionally biased region" description="Polar residues" evidence="2">
    <location>
        <begin position="97"/>
        <end position="124"/>
    </location>
</feature>
<evidence type="ECO:0000313" key="3">
    <source>
        <dbReference type="EMBL" id="KAK9874311.1"/>
    </source>
</evidence>
<accession>A0AAW1U1C7</accession>
<gene>
    <name evidence="3" type="ORF">WA026_002663</name>
</gene>
<proteinExistence type="predicted"/>
<evidence type="ECO:0000313" key="4">
    <source>
        <dbReference type="Proteomes" id="UP001431783"/>
    </source>
</evidence>
<feature type="region of interest" description="Disordered" evidence="2">
    <location>
        <begin position="97"/>
        <end position="162"/>
    </location>
</feature>
<comment type="caution">
    <text evidence="3">The sequence shown here is derived from an EMBL/GenBank/DDBJ whole genome shotgun (WGS) entry which is preliminary data.</text>
</comment>
<feature type="coiled-coil region" evidence="1">
    <location>
        <begin position="167"/>
        <end position="197"/>
    </location>
</feature>
<sequence length="213" mass="23845">MTECSYEYECSRAELLGIEKPNYEEYQRRIAENTKIDQNDLDTENLAEAECQNENLSAVGGKLGELNEILRGTQKKINRFRSSYGSLTNILKIKLSRNSQSGSDQSETSQTNNATEDETGAQSATKDKDVQQVNRSIIGSDKDIESNNANPNIENSNGTPMKKGDLCKALDNQVDRLDNLTASAERAELSMREQRNQMKKYLNFSFFHIGGGN</sequence>
<feature type="compositionally biased region" description="Low complexity" evidence="2">
    <location>
        <begin position="146"/>
        <end position="157"/>
    </location>
</feature>
<protein>
    <submittedName>
        <fullName evidence="3">Uncharacterized protein</fullName>
    </submittedName>
</protein>
<evidence type="ECO:0000256" key="1">
    <source>
        <dbReference type="SAM" id="Coils"/>
    </source>
</evidence>
<name>A0AAW1U1C7_9CUCU</name>
<organism evidence="3 4">
    <name type="scientific">Henosepilachna vigintioctopunctata</name>
    <dbReference type="NCBI Taxonomy" id="420089"/>
    <lineage>
        <taxon>Eukaryota</taxon>
        <taxon>Metazoa</taxon>
        <taxon>Ecdysozoa</taxon>
        <taxon>Arthropoda</taxon>
        <taxon>Hexapoda</taxon>
        <taxon>Insecta</taxon>
        <taxon>Pterygota</taxon>
        <taxon>Neoptera</taxon>
        <taxon>Endopterygota</taxon>
        <taxon>Coleoptera</taxon>
        <taxon>Polyphaga</taxon>
        <taxon>Cucujiformia</taxon>
        <taxon>Coccinelloidea</taxon>
        <taxon>Coccinellidae</taxon>
        <taxon>Epilachninae</taxon>
        <taxon>Epilachnini</taxon>
        <taxon>Henosepilachna</taxon>
    </lineage>
</organism>